<evidence type="ECO:0000256" key="2">
    <source>
        <dbReference type="ARBA" id="ARBA00023315"/>
    </source>
</evidence>
<comment type="caution">
    <text evidence="3">The sequence shown here is derived from an EMBL/GenBank/DDBJ whole genome shotgun (WGS) entry which is preliminary data.</text>
</comment>
<dbReference type="InterPro" id="IPR051504">
    <property type="entry name" value="Plant_metabolite_acyltrans"/>
</dbReference>
<dbReference type="Pfam" id="PF02458">
    <property type="entry name" value="Transferase"/>
    <property type="match status" value="1"/>
</dbReference>
<protein>
    <submittedName>
        <fullName evidence="3">Uncharacterized protein</fullName>
    </submittedName>
</protein>
<evidence type="ECO:0000313" key="4">
    <source>
        <dbReference type="Proteomes" id="UP001603857"/>
    </source>
</evidence>
<accession>A0ABD1M7Y5</accession>
<sequence length="472" mass="52413">MATSLNILEQSQVAPPPGSLPSTTLPLTFFDIPFFHSPLIKRIFFYDFPRPTHHFLQTALPILKHSLSLALQHFFPFAANLLLPPHPLLSHIRYLPGDSLSFTVAESAADFALLTSHSPQHIGNYHPLLPTLPPSRVENDGTRVFPLMAIQVTVLPYSGFAISLTYNHLAADGNSLHHFVKFWASLCKTRGDVARASLEATFSLPSHERERVKDPNGLKLLYFQAFGIRDSKSIEFGRHVPDVFTNNIVRSTLVLSREQVDKLKKWVSLNCVTNDSGALHISSFVVTCSLTWVCMVRSEENEGNGDAVNSDDLCCLVFLADSRDRPEFSLPSTYFGNCVASCLVAMKRSEIVGENGVVEVANAIGRQIMDFKSNALRNAEMLVSEYGEITKRGKSRVIIAGSPKLAVYETDFGWGKPKKSEAAHIEQSTSISLSDSRDQKGGIDVALALETIRMNEFTNIFQEQLNNMIDKF</sequence>
<reference evidence="3 4" key="1">
    <citation type="submission" date="2024-08" db="EMBL/GenBank/DDBJ databases">
        <title>Insights into the chromosomal genome structure of Flemingia macrophylla.</title>
        <authorList>
            <person name="Ding Y."/>
            <person name="Zhao Y."/>
            <person name="Bi W."/>
            <person name="Wu M."/>
            <person name="Zhao G."/>
            <person name="Gong Y."/>
            <person name="Li W."/>
            <person name="Zhang P."/>
        </authorList>
    </citation>
    <scope>NUCLEOTIDE SEQUENCE [LARGE SCALE GENOMIC DNA]</scope>
    <source>
        <strain evidence="3">DYQJB</strain>
        <tissue evidence="3">Leaf</tissue>
    </source>
</reference>
<gene>
    <name evidence="3" type="ORF">Fmac_019338</name>
</gene>
<dbReference type="Proteomes" id="UP001603857">
    <property type="component" value="Unassembled WGS sequence"/>
</dbReference>
<organism evidence="3 4">
    <name type="scientific">Flemingia macrophylla</name>
    <dbReference type="NCBI Taxonomy" id="520843"/>
    <lineage>
        <taxon>Eukaryota</taxon>
        <taxon>Viridiplantae</taxon>
        <taxon>Streptophyta</taxon>
        <taxon>Embryophyta</taxon>
        <taxon>Tracheophyta</taxon>
        <taxon>Spermatophyta</taxon>
        <taxon>Magnoliopsida</taxon>
        <taxon>eudicotyledons</taxon>
        <taxon>Gunneridae</taxon>
        <taxon>Pentapetalae</taxon>
        <taxon>rosids</taxon>
        <taxon>fabids</taxon>
        <taxon>Fabales</taxon>
        <taxon>Fabaceae</taxon>
        <taxon>Papilionoideae</taxon>
        <taxon>50 kb inversion clade</taxon>
        <taxon>NPAAA clade</taxon>
        <taxon>indigoferoid/millettioid clade</taxon>
        <taxon>Phaseoleae</taxon>
        <taxon>Flemingia</taxon>
    </lineage>
</organism>
<keyword evidence="1" id="KW-0808">Transferase</keyword>
<evidence type="ECO:0000313" key="3">
    <source>
        <dbReference type="EMBL" id="KAL2331757.1"/>
    </source>
</evidence>
<dbReference type="InterPro" id="IPR023213">
    <property type="entry name" value="CAT-like_dom_sf"/>
</dbReference>
<name>A0ABD1M7Y5_9FABA</name>
<dbReference type="Gene3D" id="3.30.559.10">
    <property type="entry name" value="Chloramphenicol acetyltransferase-like domain"/>
    <property type="match status" value="2"/>
</dbReference>
<dbReference type="EMBL" id="JBGMDY010000006">
    <property type="protein sequence ID" value="KAL2331757.1"/>
    <property type="molecule type" value="Genomic_DNA"/>
</dbReference>
<dbReference type="AlphaFoldDB" id="A0ABD1M7Y5"/>
<evidence type="ECO:0000256" key="1">
    <source>
        <dbReference type="ARBA" id="ARBA00022679"/>
    </source>
</evidence>
<keyword evidence="2" id="KW-0012">Acyltransferase</keyword>
<keyword evidence="4" id="KW-1185">Reference proteome</keyword>
<dbReference type="PANTHER" id="PTHR31625">
    <property type="match status" value="1"/>
</dbReference>
<dbReference type="GO" id="GO:0016747">
    <property type="term" value="F:acyltransferase activity, transferring groups other than amino-acyl groups"/>
    <property type="evidence" value="ECO:0007669"/>
    <property type="project" value="UniProtKB-ARBA"/>
</dbReference>
<proteinExistence type="predicted"/>